<evidence type="ECO:0000313" key="3">
    <source>
        <dbReference type="Proteomes" id="UP000826271"/>
    </source>
</evidence>
<name>A0AAV6XFM8_9LAMI</name>
<dbReference type="Proteomes" id="UP000826271">
    <property type="component" value="Unassembled WGS sequence"/>
</dbReference>
<accession>A0AAV6XFM8</accession>
<keyword evidence="1" id="KW-0472">Membrane</keyword>
<dbReference type="EMBL" id="WHWC01000007">
    <property type="protein sequence ID" value="KAG8379267.1"/>
    <property type="molecule type" value="Genomic_DNA"/>
</dbReference>
<protein>
    <submittedName>
        <fullName evidence="2">Uncharacterized protein</fullName>
    </submittedName>
</protein>
<gene>
    <name evidence="2" type="ORF">BUALT_Bualt07G0070800</name>
</gene>
<comment type="caution">
    <text evidence="2">The sequence shown here is derived from an EMBL/GenBank/DDBJ whole genome shotgun (WGS) entry which is preliminary data.</text>
</comment>
<sequence length="133" mass="14926">MKSLLREKWSRFCNLIRFSPPPTQASLRDKAIAVAERVSTAKDEDGSKVSCPVCFNVFQTKNDSDLKMTLAVHMSLWHPDDVKLQWEIMQKKDKSIVHLPSLILGVGMVAGLGALIALSAKNHAQHLPHSRRR</sequence>
<proteinExistence type="predicted"/>
<feature type="transmembrane region" description="Helical" evidence="1">
    <location>
        <begin position="99"/>
        <end position="120"/>
    </location>
</feature>
<keyword evidence="1" id="KW-0812">Transmembrane</keyword>
<keyword evidence="1" id="KW-1133">Transmembrane helix</keyword>
<evidence type="ECO:0000313" key="2">
    <source>
        <dbReference type="EMBL" id="KAG8379267.1"/>
    </source>
</evidence>
<reference evidence="2" key="1">
    <citation type="submission" date="2019-10" db="EMBL/GenBank/DDBJ databases">
        <authorList>
            <person name="Zhang R."/>
            <person name="Pan Y."/>
            <person name="Wang J."/>
            <person name="Ma R."/>
            <person name="Yu S."/>
        </authorList>
    </citation>
    <scope>NUCLEOTIDE SEQUENCE</scope>
    <source>
        <strain evidence="2">LA-IB0</strain>
        <tissue evidence="2">Leaf</tissue>
    </source>
</reference>
<keyword evidence="3" id="KW-1185">Reference proteome</keyword>
<evidence type="ECO:0000256" key="1">
    <source>
        <dbReference type="SAM" id="Phobius"/>
    </source>
</evidence>
<organism evidence="2 3">
    <name type="scientific">Buddleja alternifolia</name>
    <dbReference type="NCBI Taxonomy" id="168488"/>
    <lineage>
        <taxon>Eukaryota</taxon>
        <taxon>Viridiplantae</taxon>
        <taxon>Streptophyta</taxon>
        <taxon>Embryophyta</taxon>
        <taxon>Tracheophyta</taxon>
        <taxon>Spermatophyta</taxon>
        <taxon>Magnoliopsida</taxon>
        <taxon>eudicotyledons</taxon>
        <taxon>Gunneridae</taxon>
        <taxon>Pentapetalae</taxon>
        <taxon>asterids</taxon>
        <taxon>lamiids</taxon>
        <taxon>Lamiales</taxon>
        <taxon>Scrophulariaceae</taxon>
        <taxon>Buddlejeae</taxon>
        <taxon>Buddleja</taxon>
    </lineage>
</organism>
<dbReference type="AlphaFoldDB" id="A0AAV6XFM8"/>